<reference evidence="7" key="1">
    <citation type="journal article" date="2016" name="Sci. Rep.">
        <title>Molecular characterization of firefly nuptial gifts: a multi-omics approach sheds light on postcopulatory sexual selection.</title>
        <authorList>
            <person name="Al-Wathiqui N."/>
            <person name="Fallon T.R."/>
            <person name="South A."/>
            <person name="Weng J.K."/>
            <person name="Lewis S.M."/>
        </authorList>
    </citation>
    <scope>NUCLEOTIDE SEQUENCE</scope>
</reference>
<dbReference type="Gene3D" id="1.10.1450.10">
    <property type="entry name" value="Tetraspanin"/>
    <property type="match status" value="1"/>
</dbReference>
<evidence type="ECO:0000256" key="2">
    <source>
        <dbReference type="ARBA" id="ARBA00006840"/>
    </source>
</evidence>
<dbReference type="FunCoup" id="A0A1Y1KWF1">
    <property type="interactions" value="268"/>
</dbReference>
<evidence type="ECO:0000256" key="4">
    <source>
        <dbReference type="ARBA" id="ARBA00022989"/>
    </source>
</evidence>
<feature type="transmembrane region" description="Helical" evidence="6">
    <location>
        <begin position="55"/>
        <end position="76"/>
    </location>
</feature>
<dbReference type="EMBL" id="GEZM01071506">
    <property type="protein sequence ID" value="JAV65743.1"/>
    <property type="molecule type" value="Transcribed_RNA"/>
</dbReference>
<dbReference type="InterPro" id="IPR000301">
    <property type="entry name" value="Tetraspanin_animals"/>
</dbReference>
<evidence type="ECO:0000313" key="8">
    <source>
        <dbReference type="EMBL" id="KAB0802725.1"/>
    </source>
</evidence>
<protein>
    <recommendedName>
        <fullName evidence="6">Tetraspanin</fullName>
    </recommendedName>
</protein>
<dbReference type="OrthoDB" id="10016273at2759"/>
<dbReference type="EMBL" id="GEZM01071505">
    <property type="protein sequence ID" value="JAV65745.1"/>
    <property type="molecule type" value="Transcribed_RNA"/>
</dbReference>
<evidence type="ECO:0000256" key="5">
    <source>
        <dbReference type="ARBA" id="ARBA00023136"/>
    </source>
</evidence>
<feature type="transmembrane region" description="Helical" evidence="6">
    <location>
        <begin position="83"/>
        <end position="105"/>
    </location>
</feature>
<dbReference type="SUPFAM" id="SSF48652">
    <property type="entry name" value="Tetraspanin"/>
    <property type="match status" value="1"/>
</dbReference>
<dbReference type="PRINTS" id="PR00259">
    <property type="entry name" value="TMFOUR"/>
</dbReference>
<feature type="transmembrane region" description="Helical" evidence="6">
    <location>
        <begin position="226"/>
        <end position="252"/>
    </location>
</feature>
<keyword evidence="5 6" id="KW-0472">Membrane</keyword>
<comment type="similarity">
    <text evidence="2 6">Belongs to the tetraspanin (TM4SF) family.</text>
</comment>
<dbReference type="AlphaFoldDB" id="A0A1Y1KWF1"/>
<reference evidence="8" key="3">
    <citation type="submission" date="2019-08" db="EMBL/GenBank/DDBJ databases">
        <authorList>
            <consortium name="Photinus pyralis genome working group"/>
            <person name="Fallon T.R."/>
            <person name="Sander Lower S.E."/>
            <person name="Weng J.-K."/>
        </authorList>
    </citation>
    <scope>NUCLEOTIDE SEQUENCE</scope>
    <source>
        <strain evidence="8">1611_PpyrPB1</strain>
        <tissue evidence="8">Whole body</tissue>
    </source>
</reference>
<dbReference type="GO" id="GO:0005886">
    <property type="term" value="C:plasma membrane"/>
    <property type="evidence" value="ECO:0007669"/>
    <property type="project" value="TreeGrafter"/>
</dbReference>
<evidence type="ECO:0000313" key="9">
    <source>
        <dbReference type="Proteomes" id="UP000327044"/>
    </source>
</evidence>
<dbReference type="InParanoid" id="A0A1Y1KWF1"/>
<name>A0A1Y1KWF1_PHOPY</name>
<keyword evidence="3 6" id="KW-0812">Transmembrane</keyword>
<dbReference type="InterPro" id="IPR008952">
    <property type="entry name" value="Tetraspanin_EC2_sf"/>
</dbReference>
<dbReference type="InterPro" id="IPR018499">
    <property type="entry name" value="Tetraspanin/Peripherin"/>
</dbReference>
<evidence type="ECO:0000256" key="6">
    <source>
        <dbReference type="RuleBase" id="RU361218"/>
    </source>
</evidence>
<dbReference type="EMBL" id="VVIM01000002">
    <property type="protein sequence ID" value="KAB0802725.1"/>
    <property type="molecule type" value="Genomic_DNA"/>
</dbReference>
<organism evidence="7">
    <name type="scientific">Photinus pyralis</name>
    <name type="common">Common eastern firefly</name>
    <name type="synonym">Lampyris pyralis</name>
    <dbReference type="NCBI Taxonomy" id="7054"/>
    <lineage>
        <taxon>Eukaryota</taxon>
        <taxon>Metazoa</taxon>
        <taxon>Ecdysozoa</taxon>
        <taxon>Arthropoda</taxon>
        <taxon>Hexapoda</taxon>
        <taxon>Insecta</taxon>
        <taxon>Pterygota</taxon>
        <taxon>Neoptera</taxon>
        <taxon>Endopterygota</taxon>
        <taxon>Coleoptera</taxon>
        <taxon>Polyphaga</taxon>
        <taxon>Elateriformia</taxon>
        <taxon>Elateroidea</taxon>
        <taxon>Lampyridae</taxon>
        <taxon>Lampyrinae</taxon>
        <taxon>Photinus</taxon>
    </lineage>
</organism>
<dbReference type="PANTHER" id="PTHR19282:SF551">
    <property type="entry name" value="RE08073P-RELATED"/>
    <property type="match status" value="1"/>
</dbReference>
<evidence type="ECO:0000256" key="3">
    <source>
        <dbReference type="ARBA" id="ARBA00022692"/>
    </source>
</evidence>
<comment type="subcellular location">
    <subcellularLocation>
        <location evidence="1 6">Membrane</location>
        <topology evidence="1 6">Multi-pass membrane protein</topology>
    </subcellularLocation>
</comment>
<dbReference type="PIRSF" id="PIRSF002419">
    <property type="entry name" value="Tetraspanin"/>
    <property type="match status" value="1"/>
</dbReference>
<accession>A0A1Y1KWF1</accession>
<evidence type="ECO:0000256" key="1">
    <source>
        <dbReference type="ARBA" id="ARBA00004141"/>
    </source>
</evidence>
<keyword evidence="4 6" id="KW-1133">Transmembrane helix</keyword>
<gene>
    <name evidence="8" type="ORF">PPYR_04911</name>
</gene>
<feature type="transmembrane region" description="Helical" evidence="6">
    <location>
        <begin position="12"/>
        <end position="35"/>
    </location>
</feature>
<evidence type="ECO:0000313" key="7">
    <source>
        <dbReference type="EMBL" id="JAV65743.1"/>
    </source>
</evidence>
<keyword evidence="9" id="KW-1185">Reference proteome</keyword>
<sequence length="260" mass="29119">MGGCYDCMKYLMVFINLIVFVISLTMIGLAVWMLVDDTFYVSMAVDAANYKVDVYMLLAGGLLLLVVSFLGCCGVVRESQCMLISFFCILLVILVAQIATVVWVYCNSDKLETMIRYNIKSTVEEEYYKDERLQKTFDAIQQGLKCCGADYPADWNKSKNILVGATIEEKNTFNIPKSCCTALATSSDCEKSTQQLHIGQGIDFKTVFENGCTTKVLDIVREKVAIVFWVAIAIIILEFIGLIFTIILAVAVGKSRHYKR</sequence>
<dbReference type="PANTHER" id="PTHR19282">
    <property type="entry name" value="TETRASPANIN"/>
    <property type="match status" value="1"/>
</dbReference>
<dbReference type="Pfam" id="PF00335">
    <property type="entry name" value="Tetraspanin"/>
    <property type="match status" value="1"/>
</dbReference>
<proteinExistence type="inferred from homology"/>
<reference evidence="8 9" key="2">
    <citation type="journal article" date="2018" name="Elife">
        <title>Firefly genomes illuminate parallel origins of bioluminescence in beetles.</title>
        <authorList>
            <person name="Fallon T.R."/>
            <person name="Lower S.E."/>
            <person name="Chang C.H."/>
            <person name="Bessho-Uehara M."/>
            <person name="Martin G.J."/>
            <person name="Bewick A.J."/>
            <person name="Behringer M."/>
            <person name="Debat H.J."/>
            <person name="Wong I."/>
            <person name="Day J.C."/>
            <person name="Suvorov A."/>
            <person name="Silva C.J."/>
            <person name="Stanger-Hall K.F."/>
            <person name="Hall D.W."/>
            <person name="Schmitz R.J."/>
            <person name="Nelson D.R."/>
            <person name="Lewis S.M."/>
            <person name="Shigenobu S."/>
            <person name="Bybee S.M."/>
            <person name="Larracuente A.M."/>
            <person name="Oba Y."/>
            <person name="Weng J.K."/>
        </authorList>
    </citation>
    <scope>NUCLEOTIDE SEQUENCE [LARGE SCALE GENOMIC DNA]</scope>
    <source>
        <strain evidence="8">1611_PpyrPB1</strain>
        <tissue evidence="8">Whole body</tissue>
    </source>
</reference>
<dbReference type="Proteomes" id="UP000327044">
    <property type="component" value="Unassembled WGS sequence"/>
</dbReference>